<evidence type="ECO:0000256" key="4">
    <source>
        <dbReference type="ARBA" id="ARBA00022679"/>
    </source>
</evidence>
<keyword evidence="4" id="KW-0808">Transferase</keyword>
<keyword evidence="3" id="KW-0328">Glycosyltransferase</keyword>
<evidence type="ECO:0000256" key="7">
    <source>
        <dbReference type="ARBA" id="ARBA00023136"/>
    </source>
</evidence>
<evidence type="ECO:0000259" key="9">
    <source>
        <dbReference type="Pfam" id="PF13231"/>
    </source>
</evidence>
<dbReference type="Proteomes" id="UP000533017">
    <property type="component" value="Unassembled WGS sequence"/>
</dbReference>
<evidence type="ECO:0000313" key="10">
    <source>
        <dbReference type="EMBL" id="NYH84035.1"/>
    </source>
</evidence>
<dbReference type="EMBL" id="JACBZA010000001">
    <property type="protein sequence ID" value="NYH84035.1"/>
    <property type="molecule type" value="Genomic_DNA"/>
</dbReference>
<dbReference type="RefSeq" id="WP_175542513.1">
    <property type="nucleotide sequence ID" value="NZ_FOOI01000006.1"/>
</dbReference>
<feature type="transmembrane region" description="Helical" evidence="8">
    <location>
        <begin position="91"/>
        <end position="110"/>
    </location>
</feature>
<evidence type="ECO:0000313" key="11">
    <source>
        <dbReference type="Proteomes" id="UP000533017"/>
    </source>
</evidence>
<keyword evidence="7 8" id="KW-0472">Membrane</keyword>
<feature type="transmembrane region" description="Helical" evidence="8">
    <location>
        <begin position="40"/>
        <end position="61"/>
    </location>
</feature>
<feature type="transmembrane region" description="Helical" evidence="8">
    <location>
        <begin position="167"/>
        <end position="185"/>
    </location>
</feature>
<feature type="domain" description="Glycosyltransferase RgtA/B/C/D-like" evidence="9">
    <location>
        <begin position="29"/>
        <end position="177"/>
    </location>
</feature>
<evidence type="ECO:0000256" key="1">
    <source>
        <dbReference type="ARBA" id="ARBA00004651"/>
    </source>
</evidence>
<feature type="transmembrane region" description="Helical" evidence="8">
    <location>
        <begin position="328"/>
        <end position="347"/>
    </location>
</feature>
<dbReference type="Pfam" id="PF13231">
    <property type="entry name" value="PMT_2"/>
    <property type="match status" value="1"/>
</dbReference>
<reference evidence="10 11" key="1">
    <citation type="submission" date="2020-07" db="EMBL/GenBank/DDBJ databases">
        <title>Sequencing the genomes of 1000 actinobacteria strains.</title>
        <authorList>
            <person name="Klenk H.-P."/>
        </authorList>
    </citation>
    <scope>NUCLEOTIDE SEQUENCE [LARGE SCALE GENOMIC DNA]</scope>
    <source>
        <strain evidence="10 11">DSM 45117</strain>
    </source>
</reference>
<evidence type="ECO:0000256" key="5">
    <source>
        <dbReference type="ARBA" id="ARBA00022692"/>
    </source>
</evidence>
<evidence type="ECO:0000256" key="6">
    <source>
        <dbReference type="ARBA" id="ARBA00022989"/>
    </source>
</evidence>
<accession>A0ABX2S341</accession>
<keyword evidence="6 8" id="KW-1133">Transmembrane helix</keyword>
<keyword evidence="5 8" id="KW-0812">Transmembrane</keyword>
<organism evidence="10 11">
    <name type="scientific">Actinopolymorpha cephalotaxi</name>
    <dbReference type="NCBI Taxonomy" id="504797"/>
    <lineage>
        <taxon>Bacteria</taxon>
        <taxon>Bacillati</taxon>
        <taxon>Actinomycetota</taxon>
        <taxon>Actinomycetes</taxon>
        <taxon>Propionibacteriales</taxon>
        <taxon>Actinopolymorphaceae</taxon>
        <taxon>Actinopolymorpha</taxon>
    </lineage>
</organism>
<sequence length="478" mass="52169">MNAARAFPDQARYAPMHQLLRYGLIVPMRMAQELFGYSEAAYLAVPMVAGIGLAVGVYGLSVLLFNRWVGLAAGALTVGNSLVFQDLTTPLPDLLATAILCWALVIVVAVRQRRRLVTCSPTRETGALLGIGLLLGWSYLTREFIVPTFGLVPLVLLGRVPVRRMLWIALPLAGVAIGEAVFNFAHVGDPLARLHASEVHGHAGPKATAAWQLANLGHPPLWYLGRLPVALASTPEGLALILCVVGTLLGALYSRKIAFLLAWTLLFYVPLVLLGGILDPWHPKLRINVGRYWTAIIPALVLGGVACAWLLIHNRAKVAPYLRHRTRLAGIVAGLALLAVVAVPVGIAQNARATGETDPFGRYAANGATELEQFRTWLTRKSSTVRVLRADPSTIRVLNVYLNPLFGRPSWNGRIAVMHKIADARRGQYVVIYSARSETCQSCMNDAQHIYGKPVKIPSTWRQVVAIHDRRIEVYQVG</sequence>
<feature type="transmembrane region" description="Helical" evidence="8">
    <location>
        <begin position="229"/>
        <end position="250"/>
    </location>
</feature>
<keyword evidence="11" id="KW-1185">Reference proteome</keyword>
<evidence type="ECO:0000256" key="2">
    <source>
        <dbReference type="ARBA" id="ARBA00022475"/>
    </source>
</evidence>
<comment type="subcellular location">
    <subcellularLocation>
        <location evidence="1">Cell membrane</location>
        <topology evidence="1">Multi-pass membrane protein</topology>
    </subcellularLocation>
</comment>
<dbReference type="InterPro" id="IPR038731">
    <property type="entry name" value="RgtA/B/C-like"/>
</dbReference>
<proteinExistence type="predicted"/>
<evidence type="ECO:0000256" key="8">
    <source>
        <dbReference type="SAM" id="Phobius"/>
    </source>
</evidence>
<comment type="caution">
    <text evidence="10">The sequence shown here is derived from an EMBL/GenBank/DDBJ whole genome shotgun (WGS) entry which is preliminary data.</text>
</comment>
<name>A0ABX2S341_9ACTN</name>
<dbReference type="PANTHER" id="PTHR33908">
    <property type="entry name" value="MANNOSYLTRANSFERASE YKCB-RELATED"/>
    <property type="match status" value="1"/>
</dbReference>
<gene>
    <name evidence="10" type="ORF">FHR37_002886</name>
</gene>
<feature type="transmembrane region" description="Helical" evidence="8">
    <location>
        <begin position="257"/>
        <end position="278"/>
    </location>
</feature>
<protein>
    <submittedName>
        <fullName evidence="10">4-amino-4-deoxy-L-arabinose transferase-like glycosyltransferase</fullName>
    </submittedName>
</protein>
<feature type="transmembrane region" description="Helical" evidence="8">
    <location>
        <begin position="290"/>
        <end position="312"/>
    </location>
</feature>
<keyword evidence="2" id="KW-1003">Cell membrane</keyword>
<dbReference type="InterPro" id="IPR050297">
    <property type="entry name" value="LipidA_mod_glycosyltrf_83"/>
</dbReference>
<evidence type="ECO:0000256" key="3">
    <source>
        <dbReference type="ARBA" id="ARBA00022676"/>
    </source>
</evidence>
<dbReference type="PANTHER" id="PTHR33908:SF11">
    <property type="entry name" value="MEMBRANE PROTEIN"/>
    <property type="match status" value="1"/>
</dbReference>